<gene>
    <name evidence="2" type="ORF">J4E96_09140</name>
</gene>
<evidence type="ECO:0000256" key="1">
    <source>
        <dbReference type="SAM" id="MobiDB-lite"/>
    </source>
</evidence>
<reference evidence="2" key="1">
    <citation type="submission" date="2021-03" db="EMBL/GenBank/DDBJ databases">
        <title>Pengzhenrongella sicca gen. nov., sp. nov., a new member of suborder Micrococcineae isolated from High-Arctic tundra soil.</title>
        <authorList>
            <person name="Peng F."/>
        </authorList>
    </citation>
    <scope>NUCLEOTIDE SEQUENCE</scope>
    <source>
        <strain evidence="2">LRZ-2</strain>
    </source>
</reference>
<dbReference type="RefSeq" id="WP_406620437.1">
    <property type="nucleotide sequence ID" value="NZ_CP071868.1"/>
</dbReference>
<dbReference type="EMBL" id="CP071868">
    <property type="protein sequence ID" value="QTE31061.1"/>
    <property type="molecule type" value="Genomic_DNA"/>
</dbReference>
<organism evidence="2 3">
    <name type="scientific">Pengzhenrongella sicca</name>
    <dbReference type="NCBI Taxonomy" id="2819238"/>
    <lineage>
        <taxon>Bacteria</taxon>
        <taxon>Bacillati</taxon>
        <taxon>Actinomycetota</taxon>
        <taxon>Actinomycetes</taxon>
        <taxon>Micrococcales</taxon>
        <taxon>Pengzhenrongella</taxon>
    </lineage>
</organism>
<keyword evidence="3" id="KW-1185">Reference proteome</keyword>
<evidence type="ECO:0000313" key="2">
    <source>
        <dbReference type="EMBL" id="QTE31061.1"/>
    </source>
</evidence>
<dbReference type="AlphaFoldDB" id="A0A8A4ZI50"/>
<accession>A0A8A4ZI50</accession>
<dbReference type="KEGG" id="psic:J4E96_09140"/>
<feature type="region of interest" description="Disordered" evidence="1">
    <location>
        <begin position="12"/>
        <end position="42"/>
    </location>
</feature>
<sequence>MRVIVCKRPHPGAQLTITDTDGTPSPCSLRTRPPAGPGTQLPDLEIRHSRRAHCEDRIRSAKDTGLRAFLLFDFGDPGSIRRSRTKD</sequence>
<feature type="compositionally biased region" description="Polar residues" evidence="1">
    <location>
        <begin position="15"/>
        <end position="28"/>
    </location>
</feature>
<protein>
    <submittedName>
        <fullName evidence="2">Uncharacterized protein</fullName>
    </submittedName>
</protein>
<name>A0A8A4ZI50_9MICO</name>
<proteinExistence type="predicted"/>
<dbReference type="Proteomes" id="UP000663937">
    <property type="component" value="Chromosome"/>
</dbReference>
<evidence type="ECO:0000313" key="3">
    <source>
        <dbReference type="Proteomes" id="UP000663937"/>
    </source>
</evidence>